<reference evidence="3" key="1">
    <citation type="journal article" date="2012" name="Nat. Biotechnol.">
        <title>Reference genome sequence of the model plant Setaria.</title>
        <authorList>
            <person name="Bennetzen J.L."/>
            <person name="Schmutz J."/>
            <person name="Wang H."/>
            <person name="Percifield R."/>
            <person name="Hawkins J."/>
            <person name="Pontaroli A.C."/>
            <person name="Estep M."/>
            <person name="Feng L."/>
            <person name="Vaughn J.N."/>
            <person name="Grimwood J."/>
            <person name="Jenkins J."/>
            <person name="Barry K."/>
            <person name="Lindquist E."/>
            <person name="Hellsten U."/>
            <person name="Deshpande S."/>
            <person name="Wang X."/>
            <person name="Wu X."/>
            <person name="Mitros T."/>
            <person name="Triplett J."/>
            <person name="Yang X."/>
            <person name="Ye C.Y."/>
            <person name="Mauro-Herrera M."/>
            <person name="Wang L."/>
            <person name="Li P."/>
            <person name="Sharma M."/>
            <person name="Sharma R."/>
            <person name="Ronald P.C."/>
            <person name="Panaud O."/>
            <person name="Kellogg E.A."/>
            <person name="Brutnell T.P."/>
            <person name="Doust A.N."/>
            <person name="Tuskan G.A."/>
            <person name="Rokhsar D."/>
            <person name="Devos K.M."/>
        </authorList>
    </citation>
    <scope>NUCLEOTIDE SEQUENCE [LARGE SCALE GENOMIC DNA]</scope>
    <source>
        <strain evidence="3">cv. Yugu1</strain>
    </source>
</reference>
<evidence type="ECO:0000313" key="2">
    <source>
        <dbReference type="EnsemblPlants" id="KQL13147"/>
    </source>
</evidence>
<evidence type="ECO:0000256" key="1">
    <source>
        <dbReference type="SAM" id="MobiDB-lite"/>
    </source>
</evidence>
<dbReference type="AlphaFoldDB" id="K3ZC20"/>
<organism evidence="2 3">
    <name type="scientific">Setaria italica</name>
    <name type="common">Foxtail millet</name>
    <name type="synonym">Panicum italicum</name>
    <dbReference type="NCBI Taxonomy" id="4555"/>
    <lineage>
        <taxon>Eukaryota</taxon>
        <taxon>Viridiplantae</taxon>
        <taxon>Streptophyta</taxon>
        <taxon>Embryophyta</taxon>
        <taxon>Tracheophyta</taxon>
        <taxon>Spermatophyta</taxon>
        <taxon>Magnoliopsida</taxon>
        <taxon>Liliopsida</taxon>
        <taxon>Poales</taxon>
        <taxon>Poaceae</taxon>
        <taxon>PACMAD clade</taxon>
        <taxon>Panicoideae</taxon>
        <taxon>Panicodae</taxon>
        <taxon>Paniceae</taxon>
        <taxon>Cenchrinae</taxon>
        <taxon>Setaria</taxon>
    </lineage>
</organism>
<sequence>MQRRRRPQRRPALQPQGSSIYPLDLLKPKHQLFAPIHPLPRAKDLKRASPSHKTNTLKSHQLHLTCFHYVPDTNQN</sequence>
<dbReference type="EMBL" id="AGNK02001430">
    <property type="status" value="NOT_ANNOTATED_CDS"/>
    <property type="molecule type" value="Genomic_DNA"/>
</dbReference>
<dbReference type="Gramene" id="KQL13147">
    <property type="protein sequence ID" value="KQL13147"/>
    <property type="gene ID" value="SETIT_024093mg"/>
</dbReference>
<proteinExistence type="predicted"/>
<evidence type="ECO:0000313" key="3">
    <source>
        <dbReference type="Proteomes" id="UP000004995"/>
    </source>
</evidence>
<dbReference type="HOGENOM" id="CLU_2659184_0_0_1"/>
<reference evidence="2" key="2">
    <citation type="submission" date="2018-08" db="UniProtKB">
        <authorList>
            <consortium name="EnsemblPlants"/>
        </authorList>
    </citation>
    <scope>IDENTIFICATION</scope>
    <source>
        <strain evidence="2">Yugu1</strain>
    </source>
</reference>
<keyword evidence="3" id="KW-1185">Reference proteome</keyword>
<dbReference type="InParanoid" id="K3ZC20"/>
<dbReference type="EnsemblPlants" id="KQL13147">
    <property type="protein sequence ID" value="KQL13147"/>
    <property type="gene ID" value="SETIT_024093mg"/>
</dbReference>
<accession>K3ZC20</accession>
<protein>
    <submittedName>
        <fullName evidence="2">Uncharacterized protein</fullName>
    </submittedName>
</protein>
<name>K3ZC20_SETIT</name>
<dbReference type="Proteomes" id="UP000004995">
    <property type="component" value="Unassembled WGS sequence"/>
</dbReference>
<feature type="region of interest" description="Disordered" evidence="1">
    <location>
        <begin position="1"/>
        <end position="21"/>
    </location>
</feature>